<gene>
    <name evidence="1" type="ORF">LIER_34832</name>
</gene>
<dbReference type="EMBL" id="BAABME010014833">
    <property type="protein sequence ID" value="GAA0187544.1"/>
    <property type="molecule type" value="Genomic_DNA"/>
</dbReference>
<organism evidence="1 2">
    <name type="scientific">Lithospermum erythrorhizon</name>
    <name type="common">Purple gromwell</name>
    <name type="synonym">Lithospermum officinale var. erythrorhizon</name>
    <dbReference type="NCBI Taxonomy" id="34254"/>
    <lineage>
        <taxon>Eukaryota</taxon>
        <taxon>Viridiplantae</taxon>
        <taxon>Streptophyta</taxon>
        <taxon>Embryophyta</taxon>
        <taxon>Tracheophyta</taxon>
        <taxon>Spermatophyta</taxon>
        <taxon>Magnoliopsida</taxon>
        <taxon>eudicotyledons</taxon>
        <taxon>Gunneridae</taxon>
        <taxon>Pentapetalae</taxon>
        <taxon>asterids</taxon>
        <taxon>lamiids</taxon>
        <taxon>Boraginales</taxon>
        <taxon>Boraginaceae</taxon>
        <taxon>Boraginoideae</taxon>
        <taxon>Lithospermeae</taxon>
        <taxon>Lithospermum</taxon>
    </lineage>
</organism>
<accession>A0AAV3S2Q8</accession>
<name>A0AAV3S2Q8_LITER</name>
<proteinExistence type="predicted"/>
<dbReference type="AlphaFoldDB" id="A0AAV3S2Q8"/>
<evidence type="ECO:0000313" key="1">
    <source>
        <dbReference type="EMBL" id="GAA0187544.1"/>
    </source>
</evidence>
<keyword evidence="2" id="KW-1185">Reference proteome</keyword>
<sequence>MDQEVVAPALPIEEMEALQPQVDALSARVAGQARQGTNTKFAGLASVAPDIRVANMPNSRGIWIRKSTERSRSLDGPPNTTGWVIVKRNIYAVTVGARLEFSDMSFSRKDFQETGCPHEDQLVITPVIAKFEVGRILVDTGN</sequence>
<protein>
    <submittedName>
        <fullName evidence="1">Uncharacterized protein</fullName>
    </submittedName>
</protein>
<evidence type="ECO:0000313" key="2">
    <source>
        <dbReference type="Proteomes" id="UP001454036"/>
    </source>
</evidence>
<comment type="caution">
    <text evidence="1">The sequence shown here is derived from an EMBL/GenBank/DDBJ whole genome shotgun (WGS) entry which is preliminary data.</text>
</comment>
<dbReference type="Proteomes" id="UP001454036">
    <property type="component" value="Unassembled WGS sequence"/>
</dbReference>
<reference evidence="1 2" key="1">
    <citation type="submission" date="2024-01" db="EMBL/GenBank/DDBJ databases">
        <title>The complete chloroplast genome sequence of Lithospermum erythrorhizon: insights into the phylogenetic relationship among Boraginaceae species and the maternal lineages of purple gromwells.</title>
        <authorList>
            <person name="Okada T."/>
            <person name="Watanabe K."/>
        </authorList>
    </citation>
    <scope>NUCLEOTIDE SEQUENCE [LARGE SCALE GENOMIC DNA]</scope>
</reference>